<dbReference type="Proteomes" id="UP000324632">
    <property type="component" value="Chromosome 24"/>
</dbReference>
<sequence>MSVSSGYKLAQDLRVFCAVRPPGLTSFQSCTLRLSKTARFAYSVTLARLPSSLPHTCPSAENISVASSFLQAFELSSCFRLGCVRARCPDIIVKFALHSSAADEELLRTDIMRWGDGASVVQSCVGVRLSLHLSHFREHARVTGFCGGTSSSSTLQESLCCKTRDPHPHSVQQGDECLARLALTVAFAVACMMDEGHQNSGVTRCASHNLEFRTYSLSICCSDLLKGVRCQQFGKL</sequence>
<accession>A0A5A9N277</accession>
<evidence type="ECO:0000313" key="2">
    <source>
        <dbReference type="Proteomes" id="UP000324632"/>
    </source>
</evidence>
<gene>
    <name evidence="1" type="ORF">E1301_Tti006885</name>
</gene>
<evidence type="ECO:0000313" key="1">
    <source>
        <dbReference type="EMBL" id="KAA0703318.1"/>
    </source>
</evidence>
<keyword evidence="2" id="KW-1185">Reference proteome</keyword>
<organism evidence="1 2">
    <name type="scientific">Triplophysa tibetana</name>
    <dbReference type="NCBI Taxonomy" id="1572043"/>
    <lineage>
        <taxon>Eukaryota</taxon>
        <taxon>Metazoa</taxon>
        <taxon>Chordata</taxon>
        <taxon>Craniata</taxon>
        <taxon>Vertebrata</taxon>
        <taxon>Euteleostomi</taxon>
        <taxon>Actinopterygii</taxon>
        <taxon>Neopterygii</taxon>
        <taxon>Teleostei</taxon>
        <taxon>Ostariophysi</taxon>
        <taxon>Cypriniformes</taxon>
        <taxon>Nemacheilidae</taxon>
        <taxon>Triplophysa</taxon>
    </lineage>
</organism>
<dbReference type="AlphaFoldDB" id="A0A5A9N277"/>
<proteinExistence type="predicted"/>
<dbReference type="EMBL" id="SOYY01000024">
    <property type="protein sequence ID" value="KAA0703318.1"/>
    <property type="molecule type" value="Genomic_DNA"/>
</dbReference>
<protein>
    <submittedName>
        <fullName evidence="1">Uncharacterized protein</fullName>
    </submittedName>
</protein>
<name>A0A5A9N277_9TELE</name>
<comment type="caution">
    <text evidence="1">The sequence shown here is derived from an EMBL/GenBank/DDBJ whole genome shotgun (WGS) entry which is preliminary data.</text>
</comment>
<reference evidence="1 2" key="1">
    <citation type="journal article" date="2019" name="Mol. Ecol. Resour.">
        <title>Chromosome-level genome assembly of Triplophysa tibetana, a fish adapted to the harsh high-altitude environment of the Tibetan Plateau.</title>
        <authorList>
            <person name="Yang X."/>
            <person name="Liu H."/>
            <person name="Ma Z."/>
            <person name="Zou Y."/>
            <person name="Zou M."/>
            <person name="Mao Y."/>
            <person name="Li X."/>
            <person name="Wang H."/>
            <person name="Chen T."/>
            <person name="Wang W."/>
            <person name="Yang R."/>
        </authorList>
    </citation>
    <scope>NUCLEOTIDE SEQUENCE [LARGE SCALE GENOMIC DNA]</scope>
    <source>
        <strain evidence="1">TTIB1903HZAU</strain>
        <tissue evidence="1">Muscle</tissue>
    </source>
</reference>